<evidence type="ECO:0000259" key="3">
    <source>
        <dbReference type="Pfam" id="PF00326"/>
    </source>
</evidence>
<gene>
    <name evidence="5" type="ORF">C900_05510</name>
</gene>
<feature type="domain" description="Dipeptidylpeptidase IV N-terminal" evidence="4">
    <location>
        <begin position="91"/>
        <end position="438"/>
    </location>
</feature>
<evidence type="ECO:0000313" key="6">
    <source>
        <dbReference type="Proteomes" id="UP000011135"/>
    </source>
</evidence>
<keyword evidence="1" id="KW-0325">Glycoprotein</keyword>
<dbReference type="SUPFAM" id="SSF53474">
    <property type="entry name" value="alpha/beta-Hydrolases"/>
    <property type="match status" value="1"/>
</dbReference>
<organism evidence="5 6">
    <name type="scientific">Fulvivirga imtechensis AK7</name>
    <dbReference type="NCBI Taxonomy" id="1237149"/>
    <lineage>
        <taxon>Bacteria</taxon>
        <taxon>Pseudomonadati</taxon>
        <taxon>Bacteroidota</taxon>
        <taxon>Cytophagia</taxon>
        <taxon>Cytophagales</taxon>
        <taxon>Fulvivirgaceae</taxon>
        <taxon>Fulvivirga</taxon>
    </lineage>
</organism>
<dbReference type="PANTHER" id="PTHR11731:SF193">
    <property type="entry name" value="DIPEPTIDYL PEPTIDASE 9"/>
    <property type="match status" value="1"/>
</dbReference>
<dbReference type="InterPro" id="IPR050278">
    <property type="entry name" value="Serine_Prot_S9B/DPPIV"/>
</dbReference>
<accession>L8JJP4</accession>
<dbReference type="GO" id="GO:0006508">
    <property type="term" value="P:proteolysis"/>
    <property type="evidence" value="ECO:0007669"/>
    <property type="project" value="InterPro"/>
</dbReference>
<dbReference type="Pfam" id="PF00930">
    <property type="entry name" value="DPPIV_N"/>
    <property type="match status" value="1"/>
</dbReference>
<dbReference type="PATRIC" id="fig|1237149.3.peg.4892"/>
<dbReference type="Gene3D" id="3.40.50.1820">
    <property type="entry name" value="alpha/beta hydrolase"/>
    <property type="match status" value="1"/>
</dbReference>
<evidence type="ECO:0000256" key="1">
    <source>
        <dbReference type="ARBA" id="ARBA00023180"/>
    </source>
</evidence>
<dbReference type="GO" id="GO:0008236">
    <property type="term" value="F:serine-type peptidase activity"/>
    <property type="evidence" value="ECO:0007669"/>
    <property type="project" value="InterPro"/>
</dbReference>
<dbReference type="eggNOG" id="COG1506">
    <property type="taxonomic scope" value="Bacteria"/>
</dbReference>
<feature type="chain" id="PRO_5003993822" evidence="2">
    <location>
        <begin position="20"/>
        <end position="725"/>
    </location>
</feature>
<dbReference type="AlphaFoldDB" id="L8JJP4"/>
<dbReference type="RefSeq" id="WP_009582604.1">
    <property type="nucleotide sequence ID" value="NZ_AMZN01000085.1"/>
</dbReference>
<evidence type="ECO:0000259" key="4">
    <source>
        <dbReference type="Pfam" id="PF00930"/>
    </source>
</evidence>
<dbReference type="Pfam" id="PF00326">
    <property type="entry name" value="Peptidase_S9"/>
    <property type="match status" value="1"/>
</dbReference>
<dbReference type="EMBL" id="AMZN01000085">
    <property type="protein sequence ID" value="ELR69025.1"/>
    <property type="molecule type" value="Genomic_DNA"/>
</dbReference>
<name>L8JJP4_9BACT</name>
<dbReference type="GO" id="GO:0008239">
    <property type="term" value="F:dipeptidyl-peptidase activity"/>
    <property type="evidence" value="ECO:0007669"/>
    <property type="project" value="TreeGrafter"/>
</dbReference>
<dbReference type="InterPro" id="IPR029058">
    <property type="entry name" value="AB_hydrolase_fold"/>
</dbReference>
<dbReference type="eggNOG" id="COG0823">
    <property type="taxonomic scope" value="Bacteria"/>
</dbReference>
<dbReference type="Proteomes" id="UP000011135">
    <property type="component" value="Unassembled WGS sequence"/>
</dbReference>
<feature type="domain" description="Peptidase S9 prolyl oligopeptidase catalytic" evidence="3">
    <location>
        <begin position="531"/>
        <end position="725"/>
    </location>
</feature>
<dbReference type="OrthoDB" id="9812921at2"/>
<dbReference type="SUPFAM" id="SSF82171">
    <property type="entry name" value="DPP6 N-terminal domain-like"/>
    <property type="match status" value="1"/>
</dbReference>
<dbReference type="STRING" id="1237149.C900_05510"/>
<sequence>MKKILSLTLSLFISAFVFAQKDITVADIYKNGTFSQKSVYGINWMNDGRYYSAQEGNDIVKFDVTTGEKVETIVDGSSLSPSIKFNSYSFSDDEMKVLLMTERQSIYRRSYKAEFYVYDLQNKELKKLSKGDPQSYATFSPDGTKIAFVRDNNLFYINLGDMSEVQVTKDGKFNHIIHGSTDWVYEEELSFTRAFEWSGDGKSLFYLTFDESGVKEYNMQVWHNGQLYPEDYRFKYPKAGEDNSTVTGTVYHLEGNKSTPVELSKEKEFYIARIKQTPDPKVLSLVRLNRLQNKLDILHLNTNTGELKEILSEKYDTYVDVDFVDDLTYLKDGKHFIHASEKNGYKHLYLYTVNGELKNQITSGQWEVLSLEGVDEKGKKTTIYYTSNEGSPLEKYFYSVDISGKGKKLLTNEKGNHGIGMSDDQKYYIDYYSSAEQPLRVTLYRTQGNEKVKVLEDNKKLESVAKEYGLQSKEFFTFKTVDGTALNGYMLKPENFDPTKKYPVLIYQYSGPGSQNVLNSWGGGSHYYWHQMLTQEGYIVAVIDTRGTGGRGAAFKKITYKQLGKYEVEDHIQGAKYLAGLPYVDEGRIGIWGWSYGGYMSSLALFKGSEVFKAAIAVAPVTNWRYYDTIYTERYMDTPQNNASGYDDNSPTTHAARLKGNFLLIHGTGDDNVHFQNAVALQNALIAAGKQFDSFYYPDRAHGIYRDNARMHLFTMMTDWVLENL</sequence>
<comment type="caution">
    <text evidence="5">The sequence shown here is derived from an EMBL/GenBank/DDBJ whole genome shotgun (WGS) entry which is preliminary data.</text>
</comment>
<dbReference type="InterPro" id="IPR002469">
    <property type="entry name" value="Peptidase_S9B_N"/>
</dbReference>
<reference evidence="5 6" key="1">
    <citation type="submission" date="2012-12" db="EMBL/GenBank/DDBJ databases">
        <title>Genome assembly of Fulvivirga imtechensis AK7.</title>
        <authorList>
            <person name="Nupur N."/>
            <person name="Khatri I."/>
            <person name="Kumar R."/>
            <person name="Subramanian S."/>
            <person name="Pinnaka A."/>
        </authorList>
    </citation>
    <scope>NUCLEOTIDE SEQUENCE [LARGE SCALE GENOMIC DNA]</scope>
    <source>
        <strain evidence="5 6">AK7</strain>
    </source>
</reference>
<evidence type="ECO:0000313" key="5">
    <source>
        <dbReference type="EMBL" id="ELR69025.1"/>
    </source>
</evidence>
<keyword evidence="6" id="KW-1185">Reference proteome</keyword>
<dbReference type="Gene3D" id="2.140.10.30">
    <property type="entry name" value="Dipeptidylpeptidase IV, N-terminal domain"/>
    <property type="match status" value="1"/>
</dbReference>
<dbReference type="PANTHER" id="PTHR11731">
    <property type="entry name" value="PROTEASE FAMILY S9B,C DIPEPTIDYL-PEPTIDASE IV-RELATED"/>
    <property type="match status" value="1"/>
</dbReference>
<dbReference type="InterPro" id="IPR001375">
    <property type="entry name" value="Peptidase_S9_cat"/>
</dbReference>
<protein>
    <submittedName>
        <fullName evidence="5">Dipeptidyl peptidase IV</fullName>
    </submittedName>
</protein>
<feature type="signal peptide" evidence="2">
    <location>
        <begin position="1"/>
        <end position="19"/>
    </location>
</feature>
<dbReference type="FunFam" id="3.40.50.1820:FF:000003">
    <property type="entry name" value="Dipeptidyl peptidase 4"/>
    <property type="match status" value="1"/>
</dbReference>
<evidence type="ECO:0000256" key="2">
    <source>
        <dbReference type="SAM" id="SignalP"/>
    </source>
</evidence>
<proteinExistence type="predicted"/>
<keyword evidence="2" id="KW-0732">Signal</keyword>